<gene>
    <name evidence="1" type="ORF">OCBIM_22026261mg</name>
</gene>
<name>A0A0L8GX87_OCTBM</name>
<reference evidence="1" key="1">
    <citation type="submission" date="2015-07" db="EMBL/GenBank/DDBJ databases">
        <title>MeaNS - Measles Nucleotide Surveillance Program.</title>
        <authorList>
            <person name="Tran T."/>
            <person name="Druce J."/>
        </authorList>
    </citation>
    <scope>NUCLEOTIDE SEQUENCE</scope>
    <source>
        <strain evidence="1">UCB-OBI-ISO-001</strain>
        <tissue evidence="1">Gonad</tissue>
    </source>
</reference>
<dbReference type="AlphaFoldDB" id="A0A0L8GX87"/>
<accession>A0A0L8GX87</accession>
<organism evidence="1">
    <name type="scientific">Octopus bimaculoides</name>
    <name type="common">California two-spotted octopus</name>
    <dbReference type="NCBI Taxonomy" id="37653"/>
    <lineage>
        <taxon>Eukaryota</taxon>
        <taxon>Metazoa</taxon>
        <taxon>Spiralia</taxon>
        <taxon>Lophotrochozoa</taxon>
        <taxon>Mollusca</taxon>
        <taxon>Cephalopoda</taxon>
        <taxon>Coleoidea</taxon>
        <taxon>Octopodiformes</taxon>
        <taxon>Octopoda</taxon>
        <taxon>Incirrata</taxon>
        <taxon>Octopodidae</taxon>
        <taxon>Octopus</taxon>
    </lineage>
</organism>
<sequence length="53" mass="6391">MSSIFYLVKILFIFMFLSLFLSLSLSLSLSFKHHLINCYSLIKNNYFYKELKM</sequence>
<dbReference type="EMBL" id="KQ420022">
    <property type="protein sequence ID" value="KOF81641.1"/>
    <property type="molecule type" value="Genomic_DNA"/>
</dbReference>
<evidence type="ECO:0000313" key="1">
    <source>
        <dbReference type="EMBL" id="KOF81641.1"/>
    </source>
</evidence>
<proteinExistence type="predicted"/>
<protein>
    <submittedName>
        <fullName evidence="1">Uncharacterized protein</fullName>
    </submittedName>
</protein>